<dbReference type="AlphaFoldDB" id="A0A0R1GRK9"/>
<dbReference type="STRING" id="1423726.FC07_GL002946"/>
<dbReference type="InterPro" id="IPR012348">
    <property type="entry name" value="RNR-like"/>
</dbReference>
<dbReference type="Pfam" id="PF00268">
    <property type="entry name" value="Ribonuc_red_sm"/>
    <property type="match status" value="1"/>
</dbReference>
<dbReference type="InterPro" id="IPR009078">
    <property type="entry name" value="Ferritin-like_SF"/>
</dbReference>
<dbReference type="GO" id="GO:0016491">
    <property type="term" value="F:oxidoreductase activity"/>
    <property type="evidence" value="ECO:0007669"/>
    <property type="project" value="InterPro"/>
</dbReference>
<keyword evidence="3" id="KW-1185">Reference proteome</keyword>
<evidence type="ECO:0000313" key="3">
    <source>
        <dbReference type="Proteomes" id="UP000051461"/>
    </source>
</evidence>
<name>A0A0R1GRK9_9LACO</name>
<reference evidence="2 3" key="1">
    <citation type="journal article" date="2015" name="Genome Announc.">
        <title>Expanding the biotechnology potential of lactobacilli through comparative genomics of 213 strains and associated genera.</title>
        <authorList>
            <person name="Sun Z."/>
            <person name="Harris H.M."/>
            <person name="McCann A."/>
            <person name="Guo C."/>
            <person name="Argimon S."/>
            <person name="Zhang W."/>
            <person name="Yang X."/>
            <person name="Jeffery I.B."/>
            <person name="Cooney J.C."/>
            <person name="Kagawa T.F."/>
            <person name="Liu W."/>
            <person name="Song Y."/>
            <person name="Salvetti E."/>
            <person name="Wrobel A."/>
            <person name="Rasinkangas P."/>
            <person name="Parkhill J."/>
            <person name="Rea M.C."/>
            <person name="O'Sullivan O."/>
            <person name="Ritari J."/>
            <person name="Douillard F.P."/>
            <person name="Paul Ross R."/>
            <person name="Yang R."/>
            <person name="Briner A.E."/>
            <person name="Felis G.E."/>
            <person name="de Vos W.M."/>
            <person name="Barrangou R."/>
            <person name="Klaenhammer T.R."/>
            <person name="Caufield P.W."/>
            <person name="Cui Y."/>
            <person name="Zhang H."/>
            <person name="O'Toole P.W."/>
        </authorList>
    </citation>
    <scope>NUCLEOTIDE SEQUENCE [LARGE SCALE GENOMIC DNA]</scope>
    <source>
        <strain evidence="2 3">DSM 20003</strain>
    </source>
</reference>
<dbReference type="EMBL" id="AZDA01000058">
    <property type="protein sequence ID" value="KRK36715.1"/>
    <property type="molecule type" value="Genomic_DNA"/>
</dbReference>
<comment type="caution">
    <text evidence="2">The sequence shown here is derived from an EMBL/GenBank/DDBJ whole genome shotgun (WGS) entry which is preliminary data.</text>
</comment>
<organism evidence="2 3">
    <name type="scientific">Loigolactobacillus bifermentans DSM 20003</name>
    <dbReference type="NCBI Taxonomy" id="1423726"/>
    <lineage>
        <taxon>Bacteria</taxon>
        <taxon>Bacillati</taxon>
        <taxon>Bacillota</taxon>
        <taxon>Bacilli</taxon>
        <taxon>Lactobacillales</taxon>
        <taxon>Lactobacillaceae</taxon>
        <taxon>Loigolactobacillus</taxon>
    </lineage>
</organism>
<accession>A0A0R1GRK9</accession>
<dbReference type="SUPFAM" id="SSF47240">
    <property type="entry name" value="Ferritin-like"/>
    <property type="match status" value="1"/>
</dbReference>
<dbReference type="GO" id="GO:0009263">
    <property type="term" value="P:deoxyribonucleotide biosynthetic process"/>
    <property type="evidence" value="ECO:0007669"/>
    <property type="project" value="InterPro"/>
</dbReference>
<gene>
    <name evidence="2" type="ORF">FC07_GL002946</name>
</gene>
<dbReference type="Proteomes" id="UP000051461">
    <property type="component" value="Unassembled WGS sequence"/>
</dbReference>
<dbReference type="Gene3D" id="1.10.620.20">
    <property type="entry name" value="Ribonucleotide Reductase, subunit A"/>
    <property type="match status" value="1"/>
</dbReference>
<dbReference type="PATRIC" id="fig|1423726.3.peg.3058"/>
<comment type="cofactor">
    <cofactor evidence="1">
        <name>Fe cation</name>
        <dbReference type="ChEBI" id="CHEBI:24875"/>
    </cofactor>
</comment>
<evidence type="ECO:0000256" key="1">
    <source>
        <dbReference type="ARBA" id="ARBA00001962"/>
    </source>
</evidence>
<proteinExistence type="predicted"/>
<protein>
    <submittedName>
        <fullName evidence="2">Ribonucleoside diphosphate reductase subunit beta</fullName>
    </submittedName>
</protein>
<dbReference type="InterPro" id="IPR000358">
    <property type="entry name" value="RNR_small_fam"/>
</dbReference>
<evidence type="ECO:0000313" key="2">
    <source>
        <dbReference type="EMBL" id="KRK36715.1"/>
    </source>
</evidence>
<sequence>MKGDNMSYLYYKAINWDEIEDNVDKYTWEQLTTNFWLDIRVPVTNDQPNWAQLPTAAQQQIGQQLAASSLLAVFQSEVGTPALRHDKRTQQEEAVLNTITFMKSVHAKSCTTIFRALVPGKSQTFFDWADADPQLQAEIEQLTAVCQSGTPLQKKALFMLTETALSFGKYATVLQQTTLPNTNQMLHNILQGSAIFCAYLGYKFQLGFNELAPSAQADLTAWITQQFNRLVNLEADYLSATCEDAEAALNLCRYGVNQTLAALGLSASYSVTPAPFVTKLAHIAIDQDQFRQQVTAANHPADLEVMTDDDYDF</sequence>